<dbReference type="RefSeq" id="WP_194503268.1">
    <property type="nucleotide sequence ID" value="NZ_JADIVZ010000004.1"/>
</dbReference>
<dbReference type="EMBL" id="JADIVZ010000004">
    <property type="protein sequence ID" value="MBF4161993.1"/>
    <property type="molecule type" value="Genomic_DNA"/>
</dbReference>
<organism evidence="1 2">
    <name type="scientific">Nocardioides acrostichi</name>
    <dbReference type="NCBI Taxonomy" id="2784339"/>
    <lineage>
        <taxon>Bacteria</taxon>
        <taxon>Bacillati</taxon>
        <taxon>Actinomycetota</taxon>
        <taxon>Actinomycetes</taxon>
        <taxon>Propionibacteriales</taxon>
        <taxon>Nocardioidaceae</taxon>
        <taxon>Nocardioides</taxon>
    </lineage>
</organism>
<accession>A0A930YB21</accession>
<name>A0A930YB21_9ACTN</name>
<dbReference type="AlphaFoldDB" id="A0A930YB21"/>
<keyword evidence="2" id="KW-1185">Reference proteome</keyword>
<protein>
    <recommendedName>
        <fullName evidence="3">ATP-dependent endonuclease</fullName>
    </recommendedName>
</protein>
<gene>
    <name evidence="1" type="ORF">ISG29_09845</name>
</gene>
<proteinExistence type="predicted"/>
<evidence type="ECO:0000313" key="2">
    <source>
        <dbReference type="Proteomes" id="UP000656804"/>
    </source>
</evidence>
<comment type="caution">
    <text evidence="1">The sequence shown here is derived from an EMBL/GenBank/DDBJ whole genome shotgun (WGS) entry which is preliminary data.</text>
</comment>
<evidence type="ECO:0000313" key="1">
    <source>
        <dbReference type="EMBL" id="MBF4161993.1"/>
    </source>
</evidence>
<evidence type="ECO:0008006" key="3">
    <source>
        <dbReference type="Google" id="ProtNLM"/>
    </source>
</evidence>
<reference evidence="1" key="1">
    <citation type="submission" date="2020-11" db="EMBL/GenBank/DDBJ databases">
        <title>Nocardioides sp. CBS4Y-1, whole genome shotgun sequence.</title>
        <authorList>
            <person name="Tuo L."/>
        </authorList>
    </citation>
    <scope>NUCLEOTIDE SEQUENCE</scope>
    <source>
        <strain evidence="1">CBS4Y-1</strain>
    </source>
</reference>
<dbReference type="Proteomes" id="UP000656804">
    <property type="component" value="Unassembled WGS sequence"/>
</dbReference>
<sequence length="179" mass="19156">MQVLLEGASDVAAVETAAEVAGVALDGVDLVSMGGVTNIGRHLRAADSEGIDLRGMCDAAESPFVVRALRAIGYRVDDPDHLPSAGFWVCDRDLEDELVRALGTARILQVLEAQLMLRSFQSLLVQPAWRDRPFADQVHRFVGAGSGRKVRLARAFTACLSPDELPAPLAGLLLSLPRA</sequence>